<keyword evidence="4" id="KW-1185">Reference proteome</keyword>
<dbReference type="Gene3D" id="1.10.10.10">
    <property type="entry name" value="Winged helix-like DNA-binding domain superfamily/Winged helix DNA-binding domain"/>
    <property type="match status" value="1"/>
</dbReference>
<dbReference type="Pfam" id="PF00557">
    <property type="entry name" value="Peptidase_M24"/>
    <property type="match status" value="1"/>
</dbReference>
<protein>
    <recommendedName>
        <fullName evidence="2">Peptidase M24 domain-containing protein</fullName>
    </recommendedName>
</protein>
<feature type="domain" description="Peptidase M24" evidence="2">
    <location>
        <begin position="33"/>
        <end position="231"/>
    </location>
</feature>
<gene>
    <name evidence="3" type="ORF">PHYBLDRAFT_62269</name>
</gene>
<evidence type="ECO:0000313" key="3">
    <source>
        <dbReference type="EMBL" id="OAD78962.1"/>
    </source>
</evidence>
<dbReference type="Gene3D" id="3.90.230.10">
    <property type="entry name" value="Creatinase/methionine aminopeptidase superfamily"/>
    <property type="match status" value="1"/>
</dbReference>
<dbReference type="SUPFAM" id="SSF46785">
    <property type="entry name" value="Winged helix' DNA-binding domain"/>
    <property type="match status" value="1"/>
</dbReference>
<accession>A0A162UZB4</accession>
<dbReference type="InterPro" id="IPR036005">
    <property type="entry name" value="Creatinase/aminopeptidase-like"/>
</dbReference>
<dbReference type="CDD" id="cd01089">
    <property type="entry name" value="PA2G4-like"/>
    <property type="match status" value="1"/>
</dbReference>
<reference evidence="4" key="1">
    <citation type="submission" date="2015-06" db="EMBL/GenBank/DDBJ databases">
        <title>Expansion of signal transduction pathways in fungi by whole-genome duplication.</title>
        <authorList>
            <consortium name="DOE Joint Genome Institute"/>
            <person name="Corrochano L.M."/>
            <person name="Kuo A."/>
            <person name="Marcet-Houben M."/>
            <person name="Polaino S."/>
            <person name="Salamov A."/>
            <person name="Villalobos J.M."/>
            <person name="Alvarez M.I."/>
            <person name="Avalos J."/>
            <person name="Benito E.P."/>
            <person name="Benoit I."/>
            <person name="Burger G."/>
            <person name="Camino L.P."/>
            <person name="Canovas D."/>
            <person name="Cerda-Olmedo E."/>
            <person name="Cheng J.-F."/>
            <person name="Dominguez A."/>
            <person name="Elias M."/>
            <person name="Eslava A.P."/>
            <person name="Glaser F."/>
            <person name="Grimwood J."/>
            <person name="Gutierrez G."/>
            <person name="Heitman J."/>
            <person name="Henrissat B."/>
            <person name="Iturriaga E.A."/>
            <person name="Lang B.F."/>
            <person name="Lavin J.L."/>
            <person name="Lee S."/>
            <person name="Li W."/>
            <person name="Lindquist E."/>
            <person name="Lopez-Garcia S."/>
            <person name="Luque E.M."/>
            <person name="Marcos A.T."/>
            <person name="Martin J."/>
            <person name="McCluskey K."/>
            <person name="Medina H.R."/>
            <person name="Miralles-Duran A."/>
            <person name="Miyazaki A."/>
            <person name="Munoz-Torres E."/>
            <person name="Oguiza J.A."/>
            <person name="Ohm R."/>
            <person name="Olmedo M."/>
            <person name="Orejas M."/>
            <person name="Ortiz-Castellanos L."/>
            <person name="Pisabarro A.G."/>
            <person name="Rodriguez-Romero J."/>
            <person name="Ruiz-Herrera J."/>
            <person name="Ruiz-Vazquez R."/>
            <person name="Sanz C."/>
            <person name="Schackwitz W."/>
            <person name="Schmutz J."/>
            <person name="Shahriari M."/>
            <person name="Shelest E."/>
            <person name="Silva-Franco F."/>
            <person name="Soanes D."/>
            <person name="Syed K."/>
            <person name="Tagua V.G."/>
            <person name="Talbot N.J."/>
            <person name="Thon M."/>
            <person name="De vries R.P."/>
            <person name="Wiebenga A."/>
            <person name="Yadav J.S."/>
            <person name="Braun E.L."/>
            <person name="Baker S."/>
            <person name="Garre V."/>
            <person name="Horwitz B."/>
            <person name="Torres-Martinez S."/>
            <person name="Idnurm A."/>
            <person name="Herrera-Estrella A."/>
            <person name="Gabaldon T."/>
            <person name="Grigoriev I.V."/>
        </authorList>
    </citation>
    <scope>NUCLEOTIDE SEQUENCE [LARGE SCALE GENOMIC DNA]</scope>
    <source>
        <strain evidence="4">NRRL 1555(-)</strain>
    </source>
</reference>
<dbReference type="InterPro" id="IPR036390">
    <property type="entry name" value="WH_DNA-bd_sf"/>
</dbReference>
<dbReference type="GeneID" id="29001849"/>
<dbReference type="VEuPathDB" id="FungiDB:PHYBLDRAFT_62269"/>
<dbReference type="PANTHER" id="PTHR10804:SF11">
    <property type="entry name" value="PROLIFERATION-ASSOCIATED PROTEIN 2G4"/>
    <property type="match status" value="1"/>
</dbReference>
<dbReference type="EMBL" id="KV440973">
    <property type="protein sequence ID" value="OAD78962.1"/>
    <property type="molecule type" value="Genomic_DNA"/>
</dbReference>
<name>A0A162UZB4_PHYB8</name>
<dbReference type="InterPro" id="IPR047113">
    <property type="entry name" value="PA2G4/ARX1"/>
</dbReference>
<evidence type="ECO:0000313" key="4">
    <source>
        <dbReference type="Proteomes" id="UP000077315"/>
    </source>
</evidence>
<evidence type="ECO:0000256" key="1">
    <source>
        <dbReference type="ARBA" id="ARBA00007319"/>
    </source>
</evidence>
<proteinExistence type="inferred from homology"/>
<dbReference type="InParanoid" id="A0A162UZB4"/>
<dbReference type="Proteomes" id="UP000077315">
    <property type="component" value="Unassembled WGS sequence"/>
</dbReference>
<dbReference type="OrthoDB" id="5876363at2759"/>
<dbReference type="RefSeq" id="XP_018297002.1">
    <property type="nucleotide sequence ID" value="XM_018440943.1"/>
</dbReference>
<dbReference type="PANTHER" id="PTHR10804">
    <property type="entry name" value="PROTEASE FAMILY M24 METHIONYL AMINOPEPTIDASE, AMINOPEPTIDASE P"/>
    <property type="match status" value="1"/>
</dbReference>
<comment type="similarity">
    <text evidence="1">Belongs to the peptidase M24 family.</text>
</comment>
<dbReference type="FunFam" id="1.10.10.10:FF:000029">
    <property type="entry name" value="Proliferation-associated 2G4, a"/>
    <property type="match status" value="1"/>
</dbReference>
<dbReference type="AlphaFoldDB" id="A0A162UZB4"/>
<organism evidence="3 4">
    <name type="scientific">Phycomyces blakesleeanus (strain ATCC 8743b / DSM 1359 / FGSC 10004 / NBRC 33097 / NRRL 1555)</name>
    <dbReference type="NCBI Taxonomy" id="763407"/>
    <lineage>
        <taxon>Eukaryota</taxon>
        <taxon>Fungi</taxon>
        <taxon>Fungi incertae sedis</taxon>
        <taxon>Mucoromycota</taxon>
        <taxon>Mucoromycotina</taxon>
        <taxon>Mucoromycetes</taxon>
        <taxon>Mucorales</taxon>
        <taxon>Phycomycetaceae</taxon>
        <taxon>Phycomyces</taxon>
    </lineage>
</organism>
<dbReference type="InterPro" id="IPR000994">
    <property type="entry name" value="Pept_M24"/>
</dbReference>
<sequence length="401" mass="44233">MTDMEVTPIYSQTKFASDNDLNDPKVLEMYLISADIVNTVLPLVISKVSPGISVSDLCQFGDDLILASTEGVYKNTERGIALPTCVTINNLVQYYSPLPENDYNLKPNDLVKIELGVHVNGYIATAAHSTIVNPTPSQPIGGRAADVICATYFAHEAAIRMLRPGVKSSEISRVISEIAAYYRCKPAEGTFSSLMKRFVLRAGKDIENQLNEEMTVKELENLDFEIEANQVYQLNIVLTTSDGKVKTAEDKPFLYQRDVNASYQLKMRSARLAFSEINAKHTVFPFSTRALSGNQARLGLVSLLAHHLVTPYTVMRTQLSSDLVAQYKSTVLVLADGPMQLTAAQPLPYVHSQYCIPQPTNAANVLSTPAVKQARPTKHKATALDVNFGERRVDVQDVDMD</sequence>
<evidence type="ECO:0000259" key="2">
    <source>
        <dbReference type="Pfam" id="PF00557"/>
    </source>
</evidence>
<dbReference type="STRING" id="763407.A0A162UZB4"/>
<dbReference type="InterPro" id="IPR036388">
    <property type="entry name" value="WH-like_DNA-bd_sf"/>
</dbReference>
<dbReference type="SUPFAM" id="SSF55920">
    <property type="entry name" value="Creatinase/aminopeptidase"/>
    <property type="match status" value="1"/>
</dbReference>